<dbReference type="CDD" id="cd06170">
    <property type="entry name" value="LuxR_C_like"/>
    <property type="match status" value="1"/>
</dbReference>
<dbReference type="PRINTS" id="PR00038">
    <property type="entry name" value="HTHLUXR"/>
</dbReference>
<dbReference type="RefSeq" id="WP_143342361.1">
    <property type="nucleotide sequence ID" value="NZ_JAGIOO010000001.1"/>
</dbReference>
<protein>
    <submittedName>
        <fullName evidence="5">DNA-binding NarL/FixJ family response regulator</fullName>
    </submittedName>
</protein>
<evidence type="ECO:0000256" key="3">
    <source>
        <dbReference type="ARBA" id="ARBA00023163"/>
    </source>
</evidence>
<dbReference type="Pfam" id="PF00196">
    <property type="entry name" value="GerE"/>
    <property type="match status" value="1"/>
</dbReference>
<comment type="caution">
    <text evidence="5">The sequence shown here is derived from an EMBL/GenBank/DDBJ whole genome shotgun (WGS) entry which is preliminary data.</text>
</comment>
<dbReference type="InterPro" id="IPR036388">
    <property type="entry name" value="WH-like_DNA-bd_sf"/>
</dbReference>
<dbReference type="InterPro" id="IPR016032">
    <property type="entry name" value="Sig_transdc_resp-reg_C-effctor"/>
</dbReference>
<dbReference type="PROSITE" id="PS50043">
    <property type="entry name" value="HTH_LUXR_2"/>
    <property type="match status" value="1"/>
</dbReference>
<accession>A0ABS5A5H3</accession>
<gene>
    <name evidence="5" type="ORF">JOF53_000725</name>
</gene>
<dbReference type="SUPFAM" id="SSF46894">
    <property type="entry name" value="C-terminal effector domain of the bipartite response regulators"/>
    <property type="match status" value="1"/>
</dbReference>
<dbReference type="EMBL" id="JAGIOO010000001">
    <property type="protein sequence ID" value="MBP2471853.1"/>
    <property type="molecule type" value="Genomic_DNA"/>
</dbReference>
<name>A0ABS5A5H3_9PSEU</name>
<feature type="domain" description="HTH luxR-type" evidence="4">
    <location>
        <begin position="123"/>
        <end position="188"/>
    </location>
</feature>
<dbReference type="PROSITE" id="PS00622">
    <property type="entry name" value="HTH_LUXR_1"/>
    <property type="match status" value="1"/>
</dbReference>
<dbReference type="Gene3D" id="1.10.10.10">
    <property type="entry name" value="Winged helix-like DNA-binding domain superfamily/Winged helix DNA-binding domain"/>
    <property type="match status" value="1"/>
</dbReference>
<evidence type="ECO:0000256" key="1">
    <source>
        <dbReference type="ARBA" id="ARBA00023015"/>
    </source>
</evidence>
<dbReference type="PANTHER" id="PTHR44688">
    <property type="entry name" value="DNA-BINDING TRANSCRIPTIONAL ACTIVATOR DEVR_DOSR"/>
    <property type="match status" value="1"/>
</dbReference>
<evidence type="ECO:0000259" key="4">
    <source>
        <dbReference type="PROSITE" id="PS50043"/>
    </source>
</evidence>
<proteinExistence type="predicted"/>
<reference evidence="5 6" key="1">
    <citation type="submission" date="2021-03" db="EMBL/GenBank/DDBJ databases">
        <title>Sequencing the genomes of 1000 actinobacteria strains.</title>
        <authorList>
            <person name="Klenk H.-P."/>
        </authorList>
    </citation>
    <scope>NUCLEOTIDE SEQUENCE [LARGE SCALE GENOMIC DNA]</scope>
    <source>
        <strain evidence="5 6">DSM 44580</strain>
    </source>
</reference>
<dbReference type="InterPro" id="IPR000792">
    <property type="entry name" value="Tscrpt_reg_LuxR_C"/>
</dbReference>
<dbReference type="GO" id="GO:0003677">
    <property type="term" value="F:DNA binding"/>
    <property type="evidence" value="ECO:0007669"/>
    <property type="project" value="UniProtKB-KW"/>
</dbReference>
<keyword evidence="1" id="KW-0805">Transcription regulation</keyword>
<keyword evidence="6" id="KW-1185">Reference proteome</keyword>
<evidence type="ECO:0000256" key="2">
    <source>
        <dbReference type="ARBA" id="ARBA00023125"/>
    </source>
</evidence>
<keyword evidence="3" id="KW-0804">Transcription</keyword>
<keyword evidence="2 5" id="KW-0238">DNA-binding</keyword>
<evidence type="ECO:0000313" key="5">
    <source>
        <dbReference type="EMBL" id="MBP2471853.1"/>
    </source>
</evidence>
<sequence>MHTTTPVQPAPTRSVAIAAALPLVRLGVESAVNAHPAFRVVNAVGTVAELLAHGVPADLVVAEVQGREPVAGLAELAGRSGVVLLAGRDDPRLAGLSGVASVLPGTTSPAELVRELCVVSGGLPAQPNVLTRREVETVRLISSGLTNRQIARRLGLSEATVDTYVKRIRNKLRVSNKAELVSRVLSAGYLVA</sequence>
<evidence type="ECO:0000313" key="6">
    <source>
        <dbReference type="Proteomes" id="UP001519363"/>
    </source>
</evidence>
<dbReference type="Proteomes" id="UP001519363">
    <property type="component" value="Unassembled WGS sequence"/>
</dbReference>
<dbReference type="PANTHER" id="PTHR44688:SF16">
    <property type="entry name" value="DNA-BINDING TRANSCRIPTIONAL ACTIVATOR DEVR_DOSR"/>
    <property type="match status" value="1"/>
</dbReference>
<organism evidence="5 6">
    <name type="scientific">Crossiella equi</name>
    <dbReference type="NCBI Taxonomy" id="130796"/>
    <lineage>
        <taxon>Bacteria</taxon>
        <taxon>Bacillati</taxon>
        <taxon>Actinomycetota</taxon>
        <taxon>Actinomycetes</taxon>
        <taxon>Pseudonocardiales</taxon>
        <taxon>Pseudonocardiaceae</taxon>
        <taxon>Crossiella</taxon>
    </lineage>
</organism>
<dbReference type="SMART" id="SM00421">
    <property type="entry name" value="HTH_LUXR"/>
    <property type="match status" value="1"/>
</dbReference>